<dbReference type="InterPro" id="IPR000690">
    <property type="entry name" value="Matrin/U1-C_Znf_C2H2"/>
</dbReference>
<protein>
    <recommendedName>
        <fullName evidence="8">Matrin-type domain-containing protein</fullName>
    </recommendedName>
</protein>
<comment type="subcellular location">
    <subcellularLocation>
        <location evidence="1">Nucleus</location>
    </subcellularLocation>
</comment>
<evidence type="ECO:0000313" key="9">
    <source>
        <dbReference type="EMBL" id="KZT66389.1"/>
    </source>
</evidence>
<dbReference type="SMART" id="SM00451">
    <property type="entry name" value="ZnF_U1"/>
    <property type="match status" value="1"/>
</dbReference>
<sequence>MSDYWVSHKKYFCKYCNIYIADDVPSRRQHESGLRHKGNVERFVRGLYKEGERRKHDLEEEKREMARVEQATQAAYAQDVGAGLVKPGGSSASVATRPAPEAKKPVRKPANPYADYTTAESLGITDPDEERRNAEAERRRTQGVAGDWEVVTVGEPSTPADQEADAAVPQPGPSVGVKREAEAIPESEDTRKFRLRRRTVGVGLGEIYDPGLIPVKVKKEE</sequence>
<dbReference type="InterPro" id="IPR003604">
    <property type="entry name" value="Matrin/U1-like-C_Znf_C2H2"/>
</dbReference>
<dbReference type="GO" id="GO:0003723">
    <property type="term" value="F:RNA binding"/>
    <property type="evidence" value="ECO:0007669"/>
    <property type="project" value="TreeGrafter"/>
</dbReference>
<keyword evidence="4" id="KW-0862">Zinc</keyword>
<evidence type="ECO:0000256" key="3">
    <source>
        <dbReference type="ARBA" id="ARBA00022771"/>
    </source>
</evidence>
<dbReference type="InterPro" id="IPR036236">
    <property type="entry name" value="Znf_C2H2_sf"/>
</dbReference>
<evidence type="ECO:0000256" key="7">
    <source>
        <dbReference type="SAM" id="MobiDB-lite"/>
    </source>
</evidence>
<feature type="coiled-coil region" evidence="6">
    <location>
        <begin position="48"/>
        <end position="78"/>
    </location>
</feature>
<keyword evidence="3" id="KW-0863">Zinc-finger</keyword>
<proteinExistence type="predicted"/>
<feature type="non-terminal residue" evidence="9">
    <location>
        <position position="221"/>
    </location>
</feature>
<feature type="region of interest" description="Disordered" evidence="7">
    <location>
        <begin position="155"/>
        <end position="190"/>
    </location>
</feature>
<dbReference type="PROSITE" id="PS50171">
    <property type="entry name" value="ZF_MATRIN"/>
    <property type="match status" value="1"/>
</dbReference>
<evidence type="ECO:0000259" key="8">
    <source>
        <dbReference type="PROSITE" id="PS50171"/>
    </source>
</evidence>
<feature type="domain" description="Matrin-type" evidence="8">
    <location>
        <begin position="11"/>
        <end position="42"/>
    </location>
</feature>
<dbReference type="EMBL" id="KV429090">
    <property type="protein sequence ID" value="KZT66389.1"/>
    <property type="molecule type" value="Genomic_DNA"/>
</dbReference>
<gene>
    <name evidence="9" type="ORF">DAEQUDRAFT_652399</name>
</gene>
<feature type="compositionally biased region" description="Basic and acidic residues" evidence="7">
    <location>
        <begin position="177"/>
        <end position="190"/>
    </location>
</feature>
<dbReference type="Pfam" id="PF06220">
    <property type="entry name" value="zf-U1"/>
    <property type="match status" value="1"/>
</dbReference>
<dbReference type="Gene3D" id="3.30.160.60">
    <property type="entry name" value="Classic Zinc Finger"/>
    <property type="match status" value="1"/>
</dbReference>
<dbReference type="GO" id="GO:0008270">
    <property type="term" value="F:zinc ion binding"/>
    <property type="evidence" value="ECO:0007669"/>
    <property type="project" value="UniProtKB-KW"/>
</dbReference>
<accession>A0A165N1E4</accession>
<evidence type="ECO:0000313" key="10">
    <source>
        <dbReference type="Proteomes" id="UP000076727"/>
    </source>
</evidence>
<dbReference type="GO" id="GO:0000398">
    <property type="term" value="P:mRNA splicing, via spliceosome"/>
    <property type="evidence" value="ECO:0007669"/>
    <property type="project" value="InterPro"/>
</dbReference>
<dbReference type="STRING" id="1314783.A0A165N1E4"/>
<dbReference type="Proteomes" id="UP000076727">
    <property type="component" value="Unassembled WGS sequence"/>
</dbReference>
<feature type="compositionally biased region" description="Basic and acidic residues" evidence="7">
    <location>
        <begin position="129"/>
        <end position="140"/>
    </location>
</feature>
<organism evidence="9 10">
    <name type="scientific">Daedalea quercina L-15889</name>
    <dbReference type="NCBI Taxonomy" id="1314783"/>
    <lineage>
        <taxon>Eukaryota</taxon>
        <taxon>Fungi</taxon>
        <taxon>Dikarya</taxon>
        <taxon>Basidiomycota</taxon>
        <taxon>Agaricomycotina</taxon>
        <taxon>Agaricomycetes</taxon>
        <taxon>Polyporales</taxon>
        <taxon>Fomitopsis</taxon>
    </lineage>
</organism>
<reference evidence="9 10" key="1">
    <citation type="journal article" date="2016" name="Mol. Biol. Evol.">
        <title>Comparative Genomics of Early-Diverging Mushroom-Forming Fungi Provides Insights into the Origins of Lignocellulose Decay Capabilities.</title>
        <authorList>
            <person name="Nagy L.G."/>
            <person name="Riley R."/>
            <person name="Tritt A."/>
            <person name="Adam C."/>
            <person name="Daum C."/>
            <person name="Floudas D."/>
            <person name="Sun H."/>
            <person name="Yadav J.S."/>
            <person name="Pangilinan J."/>
            <person name="Larsson K.H."/>
            <person name="Matsuura K."/>
            <person name="Barry K."/>
            <person name="Labutti K."/>
            <person name="Kuo R."/>
            <person name="Ohm R.A."/>
            <person name="Bhattacharya S.S."/>
            <person name="Shirouzu T."/>
            <person name="Yoshinaga Y."/>
            <person name="Martin F.M."/>
            <person name="Grigoriev I.V."/>
            <person name="Hibbett D.S."/>
        </authorList>
    </citation>
    <scope>NUCLEOTIDE SEQUENCE [LARGE SCALE GENOMIC DNA]</scope>
    <source>
        <strain evidence="9 10">L-15889</strain>
    </source>
</reference>
<dbReference type="InterPro" id="IPR013085">
    <property type="entry name" value="U1-CZ_Znf_C2H2"/>
</dbReference>
<dbReference type="PANTHER" id="PTHR13173:SF10">
    <property type="entry name" value="WW DOMAIN-BINDING PROTEIN 4"/>
    <property type="match status" value="1"/>
</dbReference>
<dbReference type="SUPFAM" id="SSF57667">
    <property type="entry name" value="beta-beta-alpha zinc fingers"/>
    <property type="match status" value="1"/>
</dbReference>
<keyword evidence="5" id="KW-0539">Nucleus</keyword>
<name>A0A165N1E4_9APHY</name>
<feature type="region of interest" description="Disordered" evidence="7">
    <location>
        <begin position="87"/>
        <end position="143"/>
    </location>
</feature>
<evidence type="ECO:0000256" key="1">
    <source>
        <dbReference type="ARBA" id="ARBA00004123"/>
    </source>
</evidence>
<evidence type="ECO:0000256" key="5">
    <source>
        <dbReference type="ARBA" id="ARBA00023242"/>
    </source>
</evidence>
<dbReference type="InterPro" id="IPR040023">
    <property type="entry name" value="WBP4"/>
</dbReference>
<dbReference type="PANTHER" id="PTHR13173">
    <property type="entry name" value="WW DOMAIN BINDING PROTEIN 4"/>
    <property type="match status" value="1"/>
</dbReference>
<dbReference type="OrthoDB" id="191651at2759"/>
<evidence type="ECO:0000256" key="4">
    <source>
        <dbReference type="ARBA" id="ARBA00022833"/>
    </source>
</evidence>
<dbReference type="AlphaFoldDB" id="A0A165N1E4"/>
<keyword evidence="2" id="KW-0479">Metal-binding</keyword>
<keyword evidence="10" id="KW-1185">Reference proteome</keyword>
<evidence type="ECO:0000256" key="6">
    <source>
        <dbReference type="SAM" id="Coils"/>
    </source>
</evidence>
<keyword evidence="6" id="KW-0175">Coiled coil</keyword>
<evidence type="ECO:0000256" key="2">
    <source>
        <dbReference type="ARBA" id="ARBA00022723"/>
    </source>
</evidence>
<dbReference type="GO" id="GO:0071011">
    <property type="term" value="C:precatalytic spliceosome"/>
    <property type="evidence" value="ECO:0007669"/>
    <property type="project" value="TreeGrafter"/>
</dbReference>